<evidence type="ECO:0000313" key="2">
    <source>
        <dbReference type="EMBL" id="SQC86336.1"/>
    </source>
</evidence>
<dbReference type="GO" id="GO:0003677">
    <property type="term" value="F:DNA binding"/>
    <property type="evidence" value="ECO:0007669"/>
    <property type="project" value="InterPro"/>
</dbReference>
<keyword evidence="1" id="KW-0378">Hydrolase</keyword>
<organism evidence="1 4">
    <name type="scientific">Klebsiella pneumoniae</name>
    <dbReference type="NCBI Taxonomy" id="573"/>
    <lineage>
        <taxon>Bacteria</taxon>
        <taxon>Pseudomonadati</taxon>
        <taxon>Pseudomonadota</taxon>
        <taxon>Gammaproteobacteria</taxon>
        <taxon>Enterobacterales</taxon>
        <taxon>Enterobacteriaceae</taxon>
        <taxon>Klebsiella/Raoultella group</taxon>
        <taxon>Klebsiella</taxon>
        <taxon>Klebsiella pneumoniae complex</taxon>
    </lineage>
</organism>
<dbReference type="Proteomes" id="UP000250675">
    <property type="component" value="Unassembled WGS sequence"/>
</dbReference>
<proteinExistence type="predicted"/>
<keyword evidence="1" id="KW-0255">Endonuclease</keyword>
<evidence type="ECO:0000313" key="3">
    <source>
        <dbReference type="Proteomes" id="UP000250675"/>
    </source>
</evidence>
<dbReference type="AlphaFoldDB" id="A0A2X3ELX1"/>
<evidence type="ECO:0000313" key="1">
    <source>
        <dbReference type="EMBL" id="SQC45082.1"/>
    </source>
</evidence>
<dbReference type="EMBL" id="UAWQ01000018">
    <property type="protein sequence ID" value="SQC45082.1"/>
    <property type="molecule type" value="Genomic_DNA"/>
</dbReference>
<name>A0A2X3ELX1_KLEPN</name>
<dbReference type="RefSeq" id="WP_004174300.1">
    <property type="nucleotide sequence ID" value="NZ_BDQU01000001.1"/>
</dbReference>
<protein>
    <submittedName>
        <fullName evidence="1">Terminase, endonuclease subunit (GpM)</fullName>
    </submittedName>
</protein>
<gene>
    <name evidence="1" type="ORF">NCTC13465_03628</name>
    <name evidence="2" type="ORF">NCTC9645_04421</name>
</gene>
<dbReference type="Pfam" id="PF05944">
    <property type="entry name" value="Phage_term_smal"/>
    <property type="match status" value="1"/>
</dbReference>
<accession>A0A2X3ELX1</accession>
<dbReference type="InterPro" id="IPR010270">
    <property type="entry name" value="Phage_P2_GpM"/>
</dbReference>
<dbReference type="EMBL" id="UASO01000005">
    <property type="protein sequence ID" value="SQC86336.1"/>
    <property type="molecule type" value="Genomic_DNA"/>
</dbReference>
<evidence type="ECO:0000313" key="4">
    <source>
        <dbReference type="Proteomes" id="UP000251721"/>
    </source>
</evidence>
<sequence>MSLSPARQHRLRVQAEQAARQGGNVRHATGYDLMLMQLAEDRRRLKGIQSTVKKAQIKVELLPRYSAWVEGVLAADGARQDDVVMFVMLWRIDAGDYAGALDAGRHALRHGWVMPIGNRNVQTVLAEEMADAAQAALLAGESFDAGLLLQTLELTDGQDMPDQSRARLHKAIGAVLTETSPASALNHINHALQLDPRCGVKKEKQQLERRLRNDSR</sequence>
<dbReference type="Proteomes" id="UP000251721">
    <property type="component" value="Unassembled WGS sequence"/>
</dbReference>
<keyword evidence="1" id="KW-0540">Nuclease</keyword>
<reference evidence="3 4" key="1">
    <citation type="submission" date="2018-06" db="EMBL/GenBank/DDBJ databases">
        <authorList>
            <consortium name="Pathogen Informatics"/>
            <person name="Doyle S."/>
        </authorList>
    </citation>
    <scope>NUCLEOTIDE SEQUENCE [LARGE SCALE GENOMIC DNA]</scope>
    <source>
        <strain evidence="1 4">NCTC13465</strain>
        <strain evidence="2 3">NCTC9645</strain>
    </source>
</reference>
<dbReference type="GO" id="GO:0004519">
    <property type="term" value="F:endonuclease activity"/>
    <property type="evidence" value="ECO:0007669"/>
    <property type="project" value="UniProtKB-KW"/>
</dbReference>